<sequence length="494" mass="55993">MDALCRRLSDRHTVVGRILARCGRVEEAEVSDRGAFTVEVISSPTHSRYPPHFPLHFLRFAVSQHPQSTHDYLSCCLRKDPGSDNDHVTLWSFFTFLVTTQKSAHLPTEILLIIAKILWHDEMYAPGGMILMDRQKNFHSFCLVSRQWYSVGISYLYDFPQLWQGNKFVQFTNTVSPPLGAKKSKVDLGSLVKVLHLGYLVHQSSNSQTSRLLSRVKKGLNIFVAPQTGIGVNSLASISKCQNLMHLDLRLARGGALEFSRLKKTVSNLPGLQTLQLPSSMEITHTDNSAGVWPPKLYSVTIGGSLNPHVMSTFDWPSNIRQLILKRCKNLDTPILESLLRNEQLLEKLETLTLDNENATMFSDSDSESTVLYLLRNLTSLKMPLDFMEYLCILPVPDALPPLPLRILELTHPYFDDQLPVDFSAELEKALIQNLRNLWALGVGETCLKYIKDAYRKIDDEIWKHVEESSDEELDKLAIEDLGIYTIDDDLTVQ</sequence>
<keyword evidence="2" id="KW-1185">Reference proteome</keyword>
<dbReference type="OrthoDB" id="2125396at2759"/>
<evidence type="ECO:0000313" key="1">
    <source>
        <dbReference type="EMBL" id="CEJ55955.1"/>
    </source>
</evidence>
<evidence type="ECO:0000313" key="2">
    <source>
        <dbReference type="Proteomes" id="UP000042958"/>
    </source>
</evidence>
<dbReference type="Gene3D" id="3.80.10.10">
    <property type="entry name" value="Ribonuclease Inhibitor"/>
    <property type="match status" value="1"/>
</dbReference>
<organism evidence="1 2">
    <name type="scientific">Penicillium brasilianum</name>
    <dbReference type="NCBI Taxonomy" id="104259"/>
    <lineage>
        <taxon>Eukaryota</taxon>
        <taxon>Fungi</taxon>
        <taxon>Dikarya</taxon>
        <taxon>Ascomycota</taxon>
        <taxon>Pezizomycotina</taxon>
        <taxon>Eurotiomycetes</taxon>
        <taxon>Eurotiomycetidae</taxon>
        <taxon>Eurotiales</taxon>
        <taxon>Aspergillaceae</taxon>
        <taxon>Penicillium</taxon>
    </lineage>
</organism>
<protein>
    <recommendedName>
        <fullName evidence="3">F-box domain-containing protein</fullName>
    </recommendedName>
</protein>
<reference evidence="2" key="1">
    <citation type="journal article" date="2015" name="Genome Announc.">
        <title>Draft genome sequence of the fungus Penicillium brasilianum MG11.</title>
        <authorList>
            <person name="Horn F."/>
            <person name="Linde J."/>
            <person name="Mattern D.J."/>
            <person name="Walther G."/>
            <person name="Guthke R."/>
            <person name="Brakhage A.A."/>
            <person name="Valiante V."/>
        </authorList>
    </citation>
    <scope>NUCLEOTIDE SEQUENCE [LARGE SCALE GENOMIC DNA]</scope>
    <source>
        <strain evidence="2">MG11</strain>
    </source>
</reference>
<dbReference type="SUPFAM" id="SSF52047">
    <property type="entry name" value="RNI-like"/>
    <property type="match status" value="1"/>
</dbReference>
<dbReference type="Proteomes" id="UP000042958">
    <property type="component" value="Unassembled WGS sequence"/>
</dbReference>
<proteinExistence type="predicted"/>
<dbReference type="EMBL" id="CDHK01000002">
    <property type="protein sequence ID" value="CEJ55955.1"/>
    <property type="molecule type" value="Genomic_DNA"/>
</dbReference>
<dbReference type="InterPro" id="IPR032675">
    <property type="entry name" value="LRR_dom_sf"/>
</dbReference>
<accession>A0A0F7THG3</accession>
<gene>
    <name evidence="1" type="ORF">PMG11_02183</name>
</gene>
<dbReference type="AlphaFoldDB" id="A0A0F7THG3"/>
<dbReference type="STRING" id="104259.A0A0F7THG3"/>
<evidence type="ECO:0008006" key="3">
    <source>
        <dbReference type="Google" id="ProtNLM"/>
    </source>
</evidence>
<name>A0A0F7THG3_PENBI</name>